<protein>
    <submittedName>
        <fullName evidence="9">Chromodomain helicase dna binding protein chd1 swi2 snf2</fullName>
    </submittedName>
</protein>
<keyword evidence="2" id="KW-0547">Nucleotide-binding</keyword>
<keyword evidence="3" id="KW-0378">Hydrolase</keyword>
<feature type="compositionally biased region" description="Low complexity" evidence="6">
    <location>
        <begin position="616"/>
        <end position="638"/>
    </location>
</feature>
<keyword evidence="4" id="KW-0067">ATP-binding</keyword>
<dbReference type="SUPFAM" id="SSF54160">
    <property type="entry name" value="Chromo domain-like"/>
    <property type="match status" value="2"/>
</dbReference>
<feature type="compositionally biased region" description="Low complexity" evidence="6">
    <location>
        <begin position="237"/>
        <end position="249"/>
    </location>
</feature>
<dbReference type="Proteomes" id="UP000221165">
    <property type="component" value="Unassembled WGS sequence"/>
</dbReference>
<evidence type="ECO:0000256" key="2">
    <source>
        <dbReference type="ARBA" id="ARBA00022741"/>
    </source>
</evidence>
<accession>A0A2C6KHC6</accession>
<dbReference type="InterPro" id="IPR014001">
    <property type="entry name" value="Helicase_ATP-bd"/>
</dbReference>
<dbReference type="GO" id="GO:0005524">
    <property type="term" value="F:ATP binding"/>
    <property type="evidence" value="ECO:0007669"/>
    <property type="project" value="UniProtKB-KW"/>
</dbReference>
<feature type="region of interest" description="Disordered" evidence="6">
    <location>
        <begin position="406"/>
        <end position="437"/>
    </location>
</feature>
<dbReference type="Gene3D" id="2.40.50.40">
    <property type="match status" value="2"/>
</dbReference>
<evidence type="ECO:0000256" key="6">
    <source>
        <dbReference type="SAM" id="MobiDB-lite"/>
    </source>
</evidence>
<dbReference type="Gene3D" id="3.40.50.300">
    <property type="entry name" value="P-loop containing nucleotide triphosphate hydrolases"/>
    <property type="match status" value="1"/>
</dbReference>
<dbReference type="Pfam" id="PF00385">
    <property type="entry name" value="Chromo"/>
    <property type="match status" value="2"/>
</dbReference>
<evidence type="ECO:0000256" key="3">
    <source>
        <dbReference type="ARBA" id="ARBA00022801"/>
    </source>
</evidence>
<dbReference type="VEuPathDB" id="ToxoDB:CSUI_002706"/>
<keyword evidence="5" id="KW-0539">Nucleus</keyword>
<feature type="compositionally biased region" description="Polar residues" evidence="6">
    <location>
        <begin position="192"/>
        <end position="201"/>
    </location>
</feature>
<feature type="region of interest" description="Disordered" evidence="6">
    <location>
        <begin position="1"/>
        <end position="52"/>
    </location>
</feature>
<dbReference type="RefSeq" id="XP_067925117.1">
    <property type="nucleotide sequence ID" value="XM_068062905.1"/>
</dbReference>
<dbReference type="EMBL" id="MIGC01001125">
    <property type="protein sequence ID" value="PHJ23441.1"/>
    <property type="molecule type" value="Genomic_DNA"/>
</dbReference>
<dbReference type="GO" id="GO:0005634">
    <property type="term" value="C:nucleus"/>
    <property type="evidence" value="ECO:0007669"/>
    <property type="project" value="UniProtKB-SubCell"/>
</dbReference>
<feature type="compositionally biased region" description="Basic and acidic residues" evidence="6">
    <location>
        <begin position="1026"/>
        <end position="1035"/>
    </location>
</feature>
<dbReference type="InterPro" id="IPR000330">
    <property type="entry name" value="SNF2_N"/>
</dbReference>
<evidence type="ECO:0000256" key="5">
    <source>
        <dbReference type="ARBA" id="ARBA00023242"/>
    </source>
</evidence>
<dbReference type="Gene3D" id="3.40.50.10810">
    <property type="entry name" value="Tandem AAA-ATPase domain"/>
    <property type="match status" value="1"/>
</dbReference>
<dbReference type="InterPro" id="IPR016197">
    <property type="entry name" value="Chromo-like_dom_sf"/>
</dbReference>
<dbReference type="Pfam" id="PF00176">
    <property type="entry name" value="SNF2-rel_dom"/>
    <property type="match status" value="1"/>
</dbReference>
<dbReference type="InterPro" id="IPR023780">
    <property type="entry name" value="Chromo_domain"/>
</dbReference>
<dbReference type="GO" id="GO:0140658">
    <property type="term" value="F:ATP-dependent chromatin remodeler activity"/>
    <property type="evidence" value="ECO:0007669"/>
    <property type="project" value="TreeGrafter"/>
</dbReference>
<sequence length="1496" mass="161047">MQPPSVGSIGPPGGDVMPYPQGQTLQGSHPSPPSQQQPVMQDPAQSLHHHGPHLQIPQQQLQGMAIPQLPHQLQSFQLYQHFKHLQQARPNPGGSQPVLLPHNVKLDGNSQQPLTLQQRQFLFQQQQQLLQQNQLHQLQQMRQQQQQLAMVAAGAGGQAVRATPGNPSAGPAVLGAWPQQLPRAGGVPSDASVPSGSTVGLPNTGAAPPENEHVSPSGADCKPGGKAGGRGKEENGNSEAGSSDSSGPGSEDERTHNSMNAGCPSSASLSSSTVNNTSSTQSSSPSFPHLGGTAPSSVLGSVTSEEMSSANLPGTGSGVGQSSGPPPVNTPGVSTLGNLAVPAGVPASSLGAAQQQHQQRQQMLQQHQQQALQGGAPPMASQSQQAALGAGGVGPSFATFLSNSVPFAGQHQTPGGPGTGASAVPPGGGPAPSVCPTGAAPNQAAAAQIALAQQQHLIQQQLLQQQLMQQQLQQLHQQNPYLAQQQFLQHLQRQQYLRHLQQLHANNPGASGAHYGSFPASGITPPTPAAQAAATALAASAGSSHPGAALLPVASGGGGAGTATGVGPQLGVASSAAAVPPASSYTGSRRSAASAAVARVRELAAADAASDDESPDNSFVSEASSGASRARPASVGGEAYYGGGGVKPASSSSRQRRGKQHGGGKNDQSGYYYSSHAVSRHPGGAGGDGGGNTVQLRQRRNVTRSSRYSDMVGEDDEDEEDFLEDEDDDSEDDDNGRKKKHQQRAAAASRRAQQLQATASDRQHQQPGGVDRVLDSRIREDDGVEEFFIKWLGRAHIHNSWMTYDELAPLAGIKKVDNYIKRREKREQAAQWMTPDEVEQVEIERQMQRQMDEDALIAERLLCRWQDATTGETLFIVKWKSCPYDQCTQETKETLIEHGFSHLIDELDARTERINRKVAASADPMAFRPITASPFDPYMETPFYMQQEIRPDPDSMGDGDDEEDDEEKKKEENGEGGNSGGNNISIQKSEGGVGTPSVKGGNVSGIKEEQLDMTTASSSSLNVKISGDDDMKKENGGTTLSEVDGMKKEKQEGTHDLTSSSSSSLNPEVKGEEQEKGGGKEGMKGNETEMNDGARRSKDTHKKQRLREYQLFGVNWILSRLKRGVSVLLADEMGLGKTVQTIGVTGHLLFRENLLKPILIFAPQSTIDNWMREFSRWLPQANVVCFHGNASAREIIKNYELQRVGQPRPGLSSSVFKFDVCVTTPSILNCSADAEYLRRFHWGLLVVDEAHQLKNINSKRFIELSLFVVDHKLFLSGTPLHNNLEELWNLLHFLNPSIHRDCAEFKSRYHLVENHAEVGEQKTAQLAALQAELNGFILRRVKKDVEKSMPKKVESILRVEMSPLQLKFYRLILTKNFDLLAKKAGGNRSSLQNICMELKKVCNHPFLCQPPDCEEDGDEWRRLLVDGSAKMGLLDKLLTRLKEKGHRVLIFSQMVKMLNLLADFLRIRGYKHQATTGRDNGEGSPSKGDGAFQCEE</sequence>
<evidence type="ECO:0000256" key="1">
    <source>
        <dbReference type="ARBA" id="ARBA00004123"/>
    </source>
</evidence>
<feature type="region of interest" description="Disordered" evidence="6">
    <location>
        <begin position="1474"/>
        <end position="1496"/>
    </location>
</feature>
<dbReference type="GO" id="GO:0016887">
    <property type="term" value="F:ATP hydrolysis activity"/>
    <property type="evidence" value="ECO:0007669"/>
    <property type="project" value="TreeGrafter"/>
</dbReference>
<feature type="compositionally biased region" description="Low complexity" evidence="6">
    <location>
        <begin position="744"/>
        <end position="759"/>
    </location>
</feature>
<dbReference type="PANTHER" id="PTHR45623:SF14">
    <property type="entry name" value="CHROMODOMAIN-HELICASE-DNA-BINDING PROTEIN 1"/>
    <property type="match status" value="1"/>
</dbReference>
<feature type="compositionally biased region" description="Polar residues" evidence="6">
    <location>
        <begin position="1012"/>
        <end position="1023"/>
    </location>
</feature>
<feature type="region of interest" description="Disordered" evidence="6">
    <location>
        <begin position="607"/>
        <end position="772"/>
    </location>
</feature>
<proteinExistence type="predicted"/>
<dbReference type="GO" id="GO:0042393">
    <property type="term" value="F:histone binding"/>
    <property type="evidence" value="ECO:0007669"/>
    <property type="project" value="TreeGrafter"/>
</dbReference>
<organism evidence="9 10">
    <name type="scientific">Cystoisospora suis</name>
    <dbReference type="NCBI Taxonomy" id="483139"/>
    <lineage>
        <taxon>Eukaryota</taxon>
        <taxon>Sar</taxon>
        <taxon>Alveolata</taxon>
        <taxon>Apicomplexa</taxon>
        <taxon>Conoidasida</taxon>
        <taxon>Coccidia</taxon>
        <taxon>Eucoccidiorida</taxon>
        <taxon>Eimeriorina</taxon>
        <taxon>Sarcocystidae</taxon>
        <taxon>Cystoisospora</taxon>
    </lineage>
</organism>
<name>A0A2C6KHC6_9APIC</name>
<feature type="region of interest" description="Disordered" evidence="6">
    <location>
        <begin position="161"/>
        <end position="389"/>
    </location>
</feature>
<feature type="compositionally biased region" description="Polar residues" evidence="6">
    <location>
        <begin position="294"/>
        <end position="312"/>
    </location>
</feature>
<dbReference type="SMART" id="SM00298">
    <property type="entry name" value="CHROMO"/>
    <property type="match status" value="2"/>
</dbReference>
<feature type="compositionally biased region" description="Basic and acidic residues" evidence="6">
    <location>
        <begin position="1069"/>
        <end position="1097"/>
    </location>
</feature>
<dbReference type="SUPFAM" id="SSF52540">
    <property type="entry name" value="P-loop containing nucleoside triphosphate hydrolases"/>
    <property type="match status" value="2"/>
</dbReference>
<gene>
    <name evidence="9" type="ORF">CSUI_002706</name>
</gene>
<feature type="domain" description="Helicase ATP-binding" evidence="8">
    <location>
        <begin position="1118"/>
        <end position="1297"/>
    </location>
</feature>
<evidence type="ECO:0000259" key="8">
    <source>
        <dbReference type="PROSITE" id="PS51192"/>
    </source>
</evidence>
<dbReference type="GO" id="GO:0003677">
    <property type="term" value="F:DNA binding"/>
    <property type="evidence" value="ECO:0007669"/>
    <property type="project" value="TreeGrafter"/>
</dbReference>
<feature type="compositionally biased region" description="Acidic residues" evidence="6">
    <location>
        <begin position="712"/>
        <end position="734"/>
    </location>
</feature>
<dbReference type="PROSITE" id="PS50013">
    <property type="entry name" value="CHROMO_2"/>
    <property type="match status" value="1"/>
</dbReference>
<dbReference type="InterPro" id="IPR000953">
    <property type="entry name" value="Chromo/chromo_shadow_dom"/>
</dbReference>
<feature type="region of interest" description="Disordered" evidence="6">
    <location>
        <begin position="948"/>
        <end position="1102"/>
    </location>
</feature>
<dbReference type="InterPro" id="IPR049730">
    <property type="entry name" value="SNF2/RAD54-like_C"/>
</dbReference>
<feature type="compositionally biased region" description="Acidic residues" evidence="6">
    <location>
        <begin position="955"/>
        <end position="966"/>
    </location>
</feature>
<dbReference type="GO" id="GO:0000785">
    <property type="term" value="C:chromatin"/>
    <property type="evidence" value="ECO:0007669"/>
    <property type="project" value="TreeGrafter"/>
</dbReference>
<feature type="compositionally biased region" description="Low complexity" evidence="6">
    <location>
        <begin position="352"/>
        <end position="388"/>
    </location>
</feature>
<dbReference type="OrthoDB" id="5857104at2759"/>
<evidence type="ECO:0000259" key="7">
    <source>
        <dbReference type="PROSITE" id="PS50013"/>
    </source>
</evidence>
<dbReference type="InterPro" id="IPR038718">
    <property type="entry name" value="SNF2-like_sf"/>
</dbReference>
<dbReference type="InterPro" id="IPR027417">
    <property type="entry name" value="P-loop_NTPase"/>
</dbReference>
<dbReference type="GeneID" id="94426116"/>
<comment type="caution">
    <text evidence="9">The sequence shown here is derived from an EMBL/GenBank/DDBJ whole genome shotgun (WGS) entry which is preliminary data.</text>
</comment>
<evidence type="ECO:0000256" key="4">
    <source>
        <dbReference type="ARBA" id="ARBA00022840"/>
    </source>
</evidence>
<feature type="compositionally biased region" description="Low complexity" evidence="6">
    <location>
        <begin position="265"/>
        <end position="286"/>
    </location>
</feature>
<dbReference type="PANTHER" id="PTHR45623">
    <property type="entry name" value="CHROMODOMAIN-HELICASE-DNA-BINDING PROTEIN 3-RELATED-RELATED"/>
    <property type="match status" value="1"/>
</dbReference>
<evidence type="ECO:0000313" key="10">
    <source>
        <dbReference type="Proteomes" id="UP000221165"/>
    </source>
</evidence>
<dbReference type="SMART" id="SM00487">
    <property type="entry name" value="DEXDc"/>
    <property type="match status" value="1"/>
</dbReference>
<dbReference type="CDD" id="cd18793">
    <property type="entry name" value="SF2_C_SNF"/>
    <property type="match status" value="1"/>
</dbReference>
<evidence type="ECO:0000313" key="9">
    <source>
        <dbReference type="EMBL" id="PHJ23441.1"/>
    </source>
</evidence>
<dbReference type="PROSITE" id="PS51192">
    <property type="entry name" value="HELICASE_ATP_BIND_1"/>
    <property type="match status" value="1"/>
</dbReference>
<feature type="compositionally biased region" description="Low complexity" evidence="6">
    <location>
        <begin position="408"/>
        <end position="425"/>
    </location>
</feature>
<dbReference type="GO" id="GO:0034728">
    <property type="term" value="P:nucleosome organization"/>
    <property type="evidence" value="ECO:0007669"/>
    <property type="project" value="TreeGrafter"/>
</dbReference>
<feature type="compositionally biased region" description="Basic and acidic residues" evidence="6">
    <location>
        <begin position="1044"/>
        <end position="1055"/>
    </location>
</feature>
<comment type="subcellular location">
    <subcellularLocation>
        <location evidence="1">Nucleus</location>
    </subcellularLocation>
</comment>
<dbReference type="GO" id="GO:0003682">
    <property type="term" value="F:chromatin binding"/>
    <property type="evidence" value="ECO:0007669"/>
    <property type="project" value="TreeGrafter"/>
</dbReference>
<keyword evidence="10" id="KW-1185">Reference proteome</keyword>
<reference evidence="9 10" key="1">
    <citation type="journal article" date="2017" name="Int. J. Parasitol.">
        <title>The genome of the protozoan parasite Cystoisospora suis and a reverse vaccinology approach to identify vaccine candidates.</title>
        <authorList>
            <person name="Palmieri N."/>
            <person name="Shrestha A."/>
            <person name="Ruttkowski B."/>
            <person name="Beck T."/>
            <person name="Vogl C."/>
            <person name="Tomley F."/>
            <person name="Blake D.P."/>
            <person name="Joachim A."/>
        </authorList>
    </citation>
    <scope>NUCLEOTIDE SEQUENCE [LARGE SCALE GENOMIC DNA]</scope>
    <source>
        <strain evidence="9 10">Wien I</strain>
    </source>
</reference>
<feature type="compositionally biased region" description="Gly residues" evidence="6">
    <location>
        <begin position="683"/>
        <end position="692"/>
    </location>
</feature>
<feature type="domain" description="Chromo" evidence="7">
    <location>
        <begin position="768"/>
        <end position="831"/>
    </location>
</feature>